<proteinExistence type="predicted"/>
<dbReference type="AlphaFoldDB" id="G4U288"/>
<feature type="compositionally biased region" description="Low complexity" evidence="1">
    <location>
        <begin position="158"/>
        <end position="169"/>
    </location>
</feature>
<evidence type="ECO:0000313" key="2">
    <source>
        <dbReference type="EMBL" id="CCA77681.1"/>
    </source>
</evidence>
<evidence type="ECO:0000313" key="3">
    <source>
        <dbReference type="Proteomes" id="UP000007148"/>
    </source>
</evidence>
<sequence length="196" mass="21047">MRSQTIRVYRIRESFFLRTFVPDHSVVTARPTVRVGLGEDGEDSSYGPASTLSEFQEGKKKGRRVTHGSTGRRSPVISSLNTPAGPAPTVDVRAALGHVSRLVALPKFTPFSPHQSSYGLGMSRRLAGSSWVDGVEDEQRLDGGLDCRCTRSASLNNARTASMTTSTRRGVGRGATDGPQTRGDGGDDDSPAKRLE</sequence>
<gene>
    <name evidence="2" type="ORF">PIIN_11659</name>
</gene>
<feature type="compositionally biased region" description="Polar residues" evidence="1">
    <location>
        <begin position="67"/>
        <end position="82"/>
    </location>
</feature>
<dbReference type="EMBL" id="CAFZ01001853">
    <property type="protein sequence ID" value="CCA77681.1"/>
    <property type="molecule type" value="Genomic_DNA"/>
</dbReference>
<comment type="caution">
    <text evidence="2">The sequence shown here is derived from an EMBL/GenBank/DDBJ whole genome shotgun (WGS) entry which is preliminary data.</text>
</comment>
<reference evidence="2 3" key="1">
    <citation type="journal article" date="2011" name="PLoS Pathog.">
        <title>Endophytic Life Strategies Decoded by Genome and Transcriptome Analyses of the Mutualistic Root Symbiont Piriformospora indica.</title>
        <authorList>
            <person name="Zuccaro A."/>
            <person name="Lahrmann U."/>
            <person name="Guldener U."/>
            <person name="Langen G."/>
            <person name="Pfiffi S."/>
            <person name="Biedenkopf D."/>
            <person name="Wong P."/>
            <person name="Samans B."/>
            <person name="Grimm C."/>
            <person name="Basiewicz M."/>
            <person name="Murat C."/>
            <person name="Martin F."/>
            <person name="Kogel K.H."/>
        </authorList>
    </citation>
    <scope>NUCLEOTIDE SEQUENCE [LARGE SCALE GENOMIC DNA]</scope>
    <source>
        <strain evidence="2 3">DSM 11827</strain>
    </source>
</reference>
<dbReference type="Proteomes" id="UP000007148">
    <property type="component" value="Unassembled WGS sequence"/>
</dbReference>
<accession>G4U288</accession>
<feature type="region of interest" description="Disordered" evidence="1">
    <location>
        <begin position="37"/>
        <end position="85"/>
    </location>
</feature>
<feature type="region of interest" description="Disordered" evidence="1">
    <location>
        <begin position="158"/>
        <end position="196"/>
    </location>
</feature>
<organism evidence="2 3">
    <name type="scientific">Serendipita indica (strain DSM 11827)</name>
    <name type="common">Root endophyte fungus</name>
    <name type="synonym">Piriformospora indica</name>
    <dbReference type="NCBI Taxonomy" id="1109443"/>
    <lineage>
        <taxon>Eukaryota</taxon>
        <taxon>Fungi</taxon>
        <taxon>Dikarya</taxon>
        <taxon>Basidiomycota</taxon>
        <taxon>Agaricomycotina</taxon>
        <taxon>Agaricomycetes</taxon>
        <taxon>Sebacinales</taxon>
        <taxon>Serendipitaceae</taxon>
        <taxon>Serendipita</taxon>
    </lineage>
</organism>
<protein>
    <submittedName>
        <fullName evidence="2">Uncharacterized protein</fullName>
    </submittedName>
</protein>
<name>G4U288_SERID</name>
<keyword evidence="3" id="KW-1185">Reference proteome</keyword>
<dbReference type="HOGENOM" id="CLU_1390730_0_0_1"/>
<evidence type="ECO:0000256" key="1">
    <source>
        <dbReference type="SAM" id="MobiDB-lite"/>
    </source>
</evidence>
<dbReference type="InParanoid" id="G4U288"/>